<keyword evidence="2" id="KW-1185">Reference proteome</keyword>
<sequence length="49" mass="5343">MGFTDLWVAESSYLPPRVDDLDFAWLPPTPDNLGLLTPPVPAGEVHPVV</sequence>
<name>A0A2P8I3E6_SACCR</name>
<evidence type="ECO:0000313" key="1">
    <source>
        <dbReference type="EMBL" id="PSL52964.1"/>
    </source>
</evidence>
<organism evidence="1 2">
    <name type="scientific">Saccharothrix carnea</name>
    <dbReference type="NCBI Taxonomy" id="1280637"/>
    <lineage>
        <taxon>Bacteria</taxon>
        <taxon>Bacillati</taxon>
        <taxon>Actinomycetota</taxon>
        <taxon>Actinomycetes</taxon>
        <taxon>Pseudonocardiales</taxon>
        <taxon>Pseudonocardiaceae</taxon>
        <taxon>Saccharothrix</taxon>
    </lineage>
</organism>
<dbReference type="Proteomes" id="UP000241118">
    <property type="component" value="Unassembled WGS sequence"/>
</dbReference>
<protein>
    <submittedName>
        <fullName evidence="1">Uncharacterized protein</fullName>
    </submittedName>
</protein>
<comment type="caution">
    <text evidence="1">The sequence shown here is derived from an EMBL/GenBank/DDBJ whole genome shotgun (WGS) entry which is preliminary data.</text>
</comment>
<evidence type="ECO:0000313" key="2">
    <source>
        <dbReference type="Proteomes" id="UP000241118"/>
    </source>
</evidence>
<proteinExistence type="predicted"/>
<reference evidence="1 2" key="1">
    <citation type="submission" date="2018-03" db="EMBL/GenBank/DDBJ databases">
        <title>Genomic Encyclopedia of Type Strains, Phase III (KMG-III): the genomes of soil and plant-associated and newly described type strains.</title>
        <authorList>
            <person name="Whitman W."/>
        </authorList>
    </citation>
    <scope>NUCLEOTIDE SEQUENCE [LARGE SCALE GENOMIC DNA]</scope>
    <source>
        <strain evidence="1 2">CGMCC 4.7097</strain>
    </source>
</reference>
<dbReference type="AlphaFoldDB" id="A0A2P8I3E6"/>
<gene>
    <name evidence="1" type="ORF">B0I31_11055</name>
</gene>
<dbReference type="EMBL" id="PYAX01000010">
    <property type="protein sequence ID" value="PSL52964.1"/>
    <property type="molecule type" value="Genomic_DNA"/>
</dbReference>
<accession>A0A2P8I3E6</accession>